<feature type="compositionally biased region" description="Low complexity" evidence="1">
    <location>
        <begin position="140"/>
        <end position="164"/>
    </location>
</feature>
<dbReference type="PROSITE" id="PS51258">
    <property type="entry name" value="MHD1"/>
    <property type="match status" value="1"/>
</dbReference>
<accession>A0AAN7TTC5</accession>
<reference evidence="4 5" key="1">
    <citation type="submission" date="2023-11" db="EMBL/GenBank/DDBJ databases">
        <title>Dfirmibasis_genome.</title>
        <authorList>
            <person name="Edelbroek B."/>
            <person name="Kjellin J."/>
            <person name="Jerlstrom-Hultqvist J."/>
            <person name="Soderbom F."/>
        </authorList>
    </citation>
    <scope>NUCLEOTIDE SEQUENCE [LARGE SCALE GENOMIC DNA]</scope>
    <source>
        <strain evidence="4 5">TNS-C-14</strain>
    </source>
</reference>
<evidence type="ECO:0000313" key="4">
    <source>
        <dbReference type="EMBL" id="KAK5575487.1"/>
    </source>
</evidence>
<dbReference type="PANTHER" id="PTHR31280:SF2">
    <property type="entry name" value="PROTEIN UNC-13 HOMOLOG"/>
    <property type="match status" value="1"/>
</dbReference>
<dbReference type="InterPro" id="IPR008528">
    <property type="entry name" value="unc-13_homologue"/>
</dbReference>
<dbReference type="PROSITE" id="PS51259">
    <property type="entry name" value="MHD2"/>
    <property type="match status" value="1"/>
</dbReference>
<feature type="compositionally biased region" description="Polar residues" evidence="1">
    <location>
        <begin position="100"/>
        <end position="125"/>
    </location>
</feature>
<proteinExistence type="predicted"/>
<comment type="caution">
    <text evidence="4">The sequence shown here is derived from an EMBL/GenBank/DDBJ whole genome shotgun (WGS) entry which is preliminary data.</text>
</comment>
<feature type="compositionally biased region" description="Pro residues" evidence="1">
    <location>
        <begin position="88"/>
        <end position="98"/>
    </location>
</feature>
<dbReference type="Proteomes" id="UP001344447">
    <property type="component" value="Unassembled WGS sequence"/>
</dbReference>
<name>A0AAN7TTC5_9MYCE</name>
<gene>
    <name evidence="4" type="ORF">RB653_006620</name>
</gene>
<feature type="domain" description="MHD2" evidence="3">
    <location>
        <begin position="914"/>
        <end position="1030"/>
    </location>
</feature>
<dbReference type="PANTHER" id="PTHR31280">
    <property type="entry name" value="PROTEIN UNC-13 HOMOLOG"/>
    <property type="match status" value="1"/>
</dbReference>
<feature type="region of interest" description="Disordered" evidence="1">
    <location>
        <begin position="65"/>
        <end position="164"/>
    </location>
</feature>
<dbReference type="InterPro" id="IPR014770">
    <property type="entry name" value="Munc13_1"/>
</dbReference>
<keyword evidence="5" id="KW-1185">Reference proteome</keyword>
<evidence type="ECO:0000256" key="1">
    <source>
        <dbReference type="SAM" id="MobiDB-lite"/>
    </source>
</evidence>
<evidence type="ECO:0000313" key="5">
    <source>
        <dbReference type="Proteomes" id="UP001344447"/>
    </source>
</evidence>
<dbReference type="InterPro" id="IPR014772">
    <property type="entry name" value="Munc13_dom-2"/>
</dbReference>
<feature type="domain" description="MHD1" evidence="2">
    <location>
        <begin position="630"/>
        <end position="760"/>
    </location>
</feature>
<protein>
    <submittedName>
        <fullName evidence="4">Uncharacterized protein</fullName>
    </submittedName>
</protein>
<evidence type="ECO:0000259" key="2">
    <source>
        <dbReference type="PROSITE" id="PS51258"/>
    </source>
</evidence>
<dbReference type="Pfam" id="PF25761">
    <property type="entry name" value="TPR_PATROL1"/>
    <property type="match status" value="1"/>
</dbReference>
<dbReference type="AlphaFoldDB" id="A0AAN7TTC5"/>
<dbReference type="Gene3D" id="1.10.357.50">
    <property type="match status" value="1"/>
</dbReference>
<dbReference type="InterPro" id="IPR057984">
    <property type="entry name" value="PATROL1_C"/>
</dbReference>
<sequence>MNMSSRSNISVQQLENDKKQLLEYIFEMNSQVLKYSKYSIINDTNFLSLDVEELIQFLKKSSPLQQSIHPPTQHPPLPIIPNKNILSPPYPSASPPLQPNYISPTNNNSIVSPLTTTNNNSLYNDSNKEHLIKSPQSTHSSNSSTSSNGSNIANNNDNINSSSNNQIKQLLPENYGILSKDQFHFASYETYLLICHFSRSNDTIDLEKEETFRIQNEISKVKHDGFIRALSPPPSSSSPAINKPPPFNSITYRLWLLRNFNFNLFDTHESLLIWLRRHLYIILASFSNLIRYNNPYDEKDNSTINQLKLFCYNLEISFQQDPPPQSNQDSTYLTPFNNLDYFIGSLIIKSPLNNDSPTLSSIPNNSQQPILATKYLNKSIPYQFPLNTNLFEDLLFYSLFEFNDDDGTIKFIGDEHFRVSTNLKPFSVALKITPTMETICQLNCFLLAYHTEPNERHLKRLQLCLNTIQSLIEHSSALIQDPNTSAGPLLKATLKNIAQWLVKFLSDVHCYKGSTPTKDIGLCCSIYVQSREMWNCLSSSKTSTPLKTSESSFVSFITSSVSKHYQRLSQQIRPLTLENFSEFVEGLMEEVKLNLNVYTSGFKEFNSKSKMLALTEFVNLYSTDLKEVFADVYFLSPMLIKSVQSASNFQIMLEKFDLISKESLPPVKTYVSSVIGTWCQNQEKDFNKWFENIFKLDKFTPLDKDVRHSSSVVDMFTMFYQTISTLAKMKGSLSDNFPAFILTLSALFNANCLLTYNSQIEQMTMCNQSKQTTLYPNSLNEKIQNKSKLRKSISTSSNQISSQLQSSLTVSKAIPDPNQTVIQTKLQTMTLQKLCICVNNLDYILLNINTYINEHSFNNEMLRGKLKELFSATQITITDTLKSLVDFIGTRVVFYDCKQSIVEAMYVAPLNQKDRISDILESLSPHLKTIYNSTQSLDRGNDILASVSRSFLQAMEYCLLYGGPTRHFQPKDAELIEYDLELAKDFFLDRDDNGVATAVSDELFESYVTNLRKVVQLLMDLSSDILIEQYDSKGKSQFSKETILCVLVHRNDKPSRSFIKKKLNDPHYLSIKKNTKINFLS</sequence>
<dbReference type="EMBL" id="JAVFKY010000005">
    <property type="protein sequence ID" value="KAK5575487.1"/>
    <property type="molecule type" value="Genomic_DNA"/>
</dbReference>
<evidence type="ECO:0000259" key="3">
    <source>
        <dbReference type="PROSITE" id="PS51259"/>
    </source>
</evidence>
<organism evidence="4 5">
    <name type="scientific">Dictyostelium firmibasis</name>
    <dbReference type="NCBI Taxonomy" id="79012"/>
    <lineage>
        <taxon>Eukaryota</taxon>
        <taxon>Amoebozoa</taxon>
        <taxon>Evosea</taxon>
        <taxon>Eumycetozoa</taxon>
        <taxon>Dictyostelia</taxon>
        <taxon>Dictyosteliales</taxon>
        <taxon>Dictyosteliaceae</taxon>
        <taxon>Dictyostelium</taxon>
    </lineage>
</organism>